<sequence>MKEIEILKTSGVLSLSVKLSVGYSPCPNDTFIFYALMHRRISTGDVTFKPVIDDVETLNRMAFKHTLNVTKVSFHAFGFLRERYALLRAGAALGEGCGPLIVANEVIDPEEIKNKRIAIPGTCTTANLLLKLFEPEIKETVVMSFDRIMPAVRSGDVDCGLIIHEGRFTYPIYGLKAVIDLGKWWEDETGLLIPLGGIVIDRSLGYNLIHEFNRWLRSSIEYAFENPNEAMSYIRSYAQEMDDDVISEHINLYVNDNTLDIGDEGIKAVEYLFKMGEDAGILPHSNHSIFPE</sequence>
<dbReference type="GO" id="GO:0009234">
    <property type="term" value="P:menaquinone biosynthetic process"/>
    <property type="evidence" value="ECO:0007669"/>
    <property type="project" value="UniProtKB-UniRule"/>
</dbReference>
<reference evidence="4" key="1">
    <citation type="submission" date="2016-05" db="EMBL/GenBank/DDBJ databases">
        <title>Microbial consortia oxidize butane by reversing methanogenesis.</title>
        <authorList>
            <person name="Laso-Perez R."/>
            <person name="Richter M."/>
            <person name="Wegener G."/>
            <person name="Musat F."/>
        </authorList>
    </citation>
    <scope>NUCLEOTIDE SEQUENCE [LARGE SCALE GENOMIC DNA]</scope>
    <source>
        <strain evidence="4">BOX2</strain>
    </source>
</reference>
<protein>
    <recommendedName>
        <fullName evidence="3">1,4-dihydroxy-6-naphtoate synthase</fullName>
        <ecNumber evidence="3">4.1.99.29</ecNumber>
    </recommendedName>
    <alternativeName>
        <fullName evidence="3">Menaquinone biosynthetic enzyme MqnD</fullName>
    </alternativeName>
</protein>
<organism evidence="4 5">
    <name type="scientific">Candidatus Syntropharchaeum caldarium</name>
    <dbReference type="NCBI Taxonomy" id="1838285"/>
    <lineage>
        <taxon>Archaea</taxon>
        <taxon>Methanobacteriati</taxon>
        <taxon>Methanobacteriota</taxon>
        <taxon>Stenosarchaea group</taxon>
        <taxon>Methanomicrobia</taxon>
        <taxon>Methanosarcinales</taxon>
        <taxon>ANME-2 cluster</taxon>
        <taxon>Candidatus Syntropharchaeum</taxon>
    </lineage>
</organism>
<proteinExistence type="inferred from homology"/>
<keyword evidence="1 3" id="KW-0474">Menaquinone biosynthesis</keyword>
<feature type="binding site" evidence="3">
    <location>
        <begin position="71"/>
        <end position="73"/>
    </location>
    <ligand>
        <name>substrate</name>
    </ligand>
</feature>
<dbReference type="PANTHER" id="PTHR37167">
    <property type="entry name" value="1,4-DIHYDROXY-6-NAPHTOATE SYNTHASE"/>
    <property type="match status" value="1"/>
</dbReference>
<dbReference type="EC" id="4.1.99.29" evidence="3"/>
<evidence type="ECO:0000313" key="5">
    <source>
        <dbReference type="Proteomes" id="UP000186940"/>
    </source>
</evidence>
<dbReference type="Pfam" id="PF02621">
    <property type="entry name" value="VitK2_biosynth"/>
    <property type="match status" value="1"/>
</dbReference>
<evidence type="ECO:0000313" key="4">
    <source>
        <dbReference type="EMBL" id="OFV67166.1"/>
    </source>
</evidence>
<comment type="similarity">
    <text evidence="3">Belongs to the MqnA/MqnD family. MqnD subfamily.</text>
</comment>
<keyword evidence="2 3" id="KW-0456">Lyase</keyword>
<dbReference type="InterPro" id="IPR003773">
    <property type="entry name" value="Menaquinone_biosynth"/>
</dbReference>
<dbReference type="Proteomes" id="UP000186940">
    <property type="component" value="Unassembled WGS sequence"/>
</dbReference>
<dbReference type="STRING" id="1838285.SCAL_001700"/>
<comment type="function">
    <text evidence="3">Catalyzes the conversion of cyclic dehypoxanthine futalosine (cyclic DHFL) into 1,4-dihydroxy-6-naphthoate, a step in the biosynthesis of menaquinone (MK, vitamin K2).</text>
</comment>
<dbReference type="PANTHER" id="PTHR37167:SF1">
    <property type="entry name" value="1,4-DIHYDROXY-6-NAPHTOATE SYNTHASE"/>
    <property type="match status" value="1"/>
</dbReference>
<dbReference type="AlphaFoldDB" id="A0A1F2P998"/>
<comment type="catalytic activity">
    <reaction evidence="3">
        <text>cyclic dehypoxanthinylfutalosinate = 1,4-dihydroxy-6-naphthoate + dihydroxyacetone</text>
        <dbReference type="Rhea" id="RHEA:33087"/>
        <dbReference type="ChEBI" id="CHEBI:16016"/>
        <dbReference type="ChEBI" id="CHEBI:64254"/>
        <dbReference type="ChEBI" id="CHEBI:64270"/>
        <dbReference type="EC" id="4.1.99.29"/>
    </reaction>
</comment>
<name>A0A1F2P998_9EURY</name>
<dbReference type="PATRIC" id="fig|1838285.3.peg.1727"/>
<accession>A0A1F2P998</accession>
<comment type="caution">
    <text evidence="4">The sequence shown here is derived from an EMBL/GenBank/DDBJ whole genome shotgun (WGS) entry which is preliminary data.</text>
</comment>
<dbReference type="GO" id="GO:0016830">
    <property type="term" value="F:carbon-carbon lyase activity"/>
    <property type="evidence" value="ECO:0007669"/>
    <property type="project" value="UniProtKB-UniRule"/>
</dbReference>
<comment type="pathway">
    <text evidence="3">Quinol/quinone metabolism; menaquinone biosynthesis.</text>
</comment>
<feature type="binding site" evidence="3">
    <location>
        <begin position="125"/>
        <end position="126"/>
    </location>
    <ligand>
        <name>substrate</name>
    </ligand>
</feature>
<evidence type="ECO:0000256" key="2">
    <source>
        <dbReference type="ARBA" id="ARBA00023239"/>
    </source>
</evidence>
<feature type="active site" description="Proton acceptor" evidence="3">
    <location>
        <position position="164"/>
    </location>
</feature>
<dbReference type="HAMAP" id="MF_00996">
    <property type="entry name" value="MqnD"/>
    <property type="match status" value="1"/>
</dbReference>
<dbReference type="SUPFAM" id="SSF53850">
    <property type="entry name" value="Periplasmic binding protein-like II"/>
    <property type="match status" value="1"/>
</dbReference>
<keyword evidence="5" id="KW-1185">Reference proteome</keyword>
<dbReference type="InterPro" id="IPR030869">
    <property type="entry name" value="MqnD"/>
</dbReference>
<dbReference type="CDD" id="cd13635">
    <property type="entry name" value="PBP2_Ttha1568_Mqnd"/>
    <property type="match status" value="1"/>
</dbReference>
<dbReference type="EMBL" id="LYOS01000007">
    <property type="protein sequence ID" value="OFV67166.1"/>
    <property type="molecule type" value="Genomic_DNA"/>
</dbReference>
<gene>
    <name evidence="3" type="primary">mqnD</name>
    <name evidence="4" type="ORF">SCAL_001700</name>
</gene>
<dbReference type="Gene3D" id="3.40.190.10">
    <property type="entry name" value="Periplasmic binding protein-like II"/>
    <property type="match status" value="2"/>
</dbReference>
<dbReference type="UniPathway" id="UPA00079"/>
<evidence type="ECO:0000256" key="1">
    <source>
        <dbReference type="ARBA" id="ARBA00022428"/>
    </source>
</evidence>
<evidence type="ECO:0000256" key="3">
    <source>
        <dbReference type="HAMAP-Rule" id="MF_00996"/>
    </source>
</evidence>